<feature type="compositionally biased region" description="Acidic residues" evidence="1">
    <location>
        <begin position="51"/>
        <end position="63"/>
    </location>
</feature>
<organism evidence="4 5">
    <name type="scientific">Planobispora longispora</name>
    <dbReference type="NCBI Taxonomy" id="28887"/>
    <lineage>
        <taxon>Bacteria</taxon>
        <taxon>Bacillati</taxon>
        <taxon>Actinomycetota</taxon>
        <taxon>Actinomycetes</taxon>
        <taxon>Streptosporangiales</taxon>
        <taxon>Streptosporangiaceae</taxon>
        <taxon>Planobispora</taxon>
    </lineage>
</organism>
<feature type="compositionally biased region" description="Low complexity" evidence="1">
    <location>
        <begin position="31"/>
        <end position="50"/>
    </location>
</feature>
<evidence type="ECO:0000259" key="3">
    <source>
        <dbReference type="Pfam" id="PF03413"/>
    </source>
</evidence>
<dbReference type="Pfam" id="PF03413">
    <property type="entry name" value="PepSY"/>
    <property type="match status" value="1"/>
</dbReference>
<dbReference type="Proteomes" id="UP000616724">
    <property type="component" value="Unassembled WGS sequence"/>
</dbReference>
<evidence type="ECO:0000313" key="5">
    <source>
        <dbReference type="Proteomes" id="UP000616724"/>
    </source>
</evidence>
<dbReference type="Gene3D" id="3.10.450.40">
    <property type="match status" value="1"/>
</dbReference>
<comment type="caution">
    <text evidence="4">The sequence shown here is derived from an EMBL/GenBank/DDBJ whole genome shotgun (WGS) entry which is preliminary data.</text>
</comment>
<reference evidence="4 5" key="1">
    <citation type="submission" date="2021-01" db="EMBL/GenBank/DDBJ databases">
        <title>Whole genome shotgun sequence of Planobispora longispora NBRC 13918.</title>
        <authorList>
            <person name="Komaki H."/>
            <person name="Tamura T."/>
        </authorList>
    </citation>
    <scope>NUCLEOTIDE SEQUENCE [LARGE SCALE GENOMIC DNA]</scope>
    <source>
        <strain evidence="4 5">NBRC 13918</strain>
    </source>
</reference>
<dbReference type="RefSeq" id="WP_203890347.1">
    <property type="nucleotide sequence ID" value="NZ_BOOH01000017.1"/>
</dbReference>
<evidence type="ECO:0000256" key="2">
    <source>
        <dbReference type="SAM" id="SignalP"/>
    </source>
</evidence>
<evidence type="ECO:0000256" key="1">
    <source>
        <dbReference type="SAM" id="MobiDB-lite"/>
    </source>
</evidence>
<sequence length="152" mass="15226">MRKPVIILSGLALAALAAGGGIAYAEQSENASPEPAATATPVPGTGTAAPDADDEAQDDAEDAAENKTEDAAEDDVTSKPAVLAEQAQKTALSQVSGGWIVSSELEAENGAPAWEISVADGSGAEREIVVDAASGKIIPTPAGEQENEAQDD</sequence>
<dbReference type="InterPro" id="IPR025711">
    <property type="entry name" value="PepSY"/>
</dbReference>
<dbReference type="AlphaFoldDB" id="A0A8J3RIT1"/>
<feature type="signal peptide" evidence="2">
    <location>
        <begin position="1"/>
        <end position="25"/>
    </location>
</feature>
<gene>
    <name evidence="4" type="ORF">Plo01_21180</name>
</gene>
<name>A0A8J3RIT1_9ACTN</name>
<feature type="domain" description="PepSY" evidence="3">
    <location>
        <begin position="84"/>
        <end position="138"/>
    </location>
</feature>
<feature type="region of interest" description="Disordered" evidence="1">
    <location>
        <begin position="24"/>
        <end position="80"/>
    </location>
</feature>
<proteinExistence type="predicted"/>
<evidence type="ECO:0000313" key="4">
    <source>
        <dbReference type="EMBL" id="GIH75689.1"/>
    </source>
</evidence>
<feature type="chain" id="PRO_5035179897" description="PepSY domain-containing protein" evidence="2">
    <location>
        <begin position="26"/>
        <end position="152"/>
    </location>
</feature>
<keyword evidence="5" id="KW-1185">Reference proteome</keyword>
<protein>
    <recommendedName>
        <fullName evidence="3">PepSY domain-containing protein</fullName>
    </recommendedName>
</protein>
<dbReference type="EMBL" id="BOOH01000017">
    <property type="protein sequence ID" value="GIH75689.1"/>
    <property type="molecule type" value="Genomic_DNA"/>
</dbReference>
<accession>A0A8J3RIT1</accession>
<keyword evidence="2" id="KW-0732">Signal</keyword>